<gene>
    <name evidence="1" type="ORF">A9Q84_01620</name>
</gene>
<dbReference type="PROSITE" id="PS51257">
    <property type="entry name" value="PROKAR_LIPOPROTEIN"/>
    <property type="match status" value="1"/>
</dbReference>
<accession>A0A1Y5FCK2</accession>
<sequence length="95" mass="10800">MEIVKKLPLYLILLSLVGCSTVNMRLSGKKDRRPIEETQKFYLLGLVGEQTLIMKDYCGKGVSHIKEENSFGDSFLTIITLGIYAPRTVQIYCRL</sequence>
<reference evidence="2" key="1">
    <citation type="journal article" date="2017" name="Proc. Natl. Acad. Sci. U.S.A.">
        <title>Simulation of Deepwater Horizon oil plume reveals substrate specialization within a complex community of hydrocarbon-degraders.</title>
        <authorList>
            <person name="Hu P."/>
            <person name="Dubinsky E.A."/>
            <person name="Probst A.J."/>
            <person name="Wang J."/>
            <person name="Sieber C.M.K."/>
            <person name="Tom L.M."/>
            <person name="Gardinali P."/>
            <person name="Banfield J.F."/>
            <person name="Atlas R.M."/>
            <person name="Andersen G.L."/>
        </authorList>
    </citation>
    <scope>NUCLEOTIDE SEQUENCE [LARGE SCALE GENOMIC DNA]</scope>
</reference>
<comment type="caution">
    <text evidence="1">The sequence shown here is derived from an EMBL/GenBank/DDBJ whole genome shotgun (WGS) entry which is preliminary data.</text>
</comment>
<evidence type="ECO:0008006" key="3">
    <source>
        <dbReference type="Google" id="ProtNLM"/>
    </source>
</evidence>
<name>A0A1Y5FCK2_9BACT</name>
<dbReference type="Pfam" id="PF06291">
    <property type="entry name" value="Lambda_Bor"/>
    <property type="match status" value="1"/>
</dbReference>
<protein>
    <recommendedName>
        <fullName evidence="3">Lipoprotein</fullName>
    </recommendedName>
</protein>
<dbReference type="InterPro" id="IPR010438">
    <property type="entry name" value="Lambda_Bor"/>
</dbReference>
<dbReference type="EMBL" id="MAAO01000002">
    <property type="protein sequence ID" value="OUR99750.1"/>
    <property type="molecule type" value="Genomic_DNA"/>
</dbReference>
<evidence type="ECO:0000313" key="1">
    <source>
        <dbReference type="EMBL" id="OUR99750.1"/>
    </source>
</evidence>
<dbReference type="Proteomes" id="UP000196531">
    <property type="component" value="Unassembled WGS sequence"/>
</dbReference>
<proteinExistence type="predicted"/>
<evidence type="ECO:0000313" key="2">
    <source>
        <dbReference type="Proteomes" id="UP000196531"/>
    </source>
</evidence>
<dbReference type="AlphaFoldDB" id="A0A1Y5FCK2"/>
<organism evidence="1 2">
    <name type="scientific">Halobacteriovorax marinus</name>
    <dbReference type="NCBI Taxonomy" id="97084"/>
    <lineage>
        <taxon>Bacteria</taxon>
        <taxon>Pseudomonadati</taxon>
        <taxon>Bdellovibrionota</taxon>
        <taxon>Bacteriovoracia</taxon>
        <taxon>Bacteriovoracales</taxon>
        <taxon>Halobacteriovoraceae</taxon>
        <taxon>Halobacteriovorax</taxon>
    </lineage>
</organism>